<gene>
    <name evidence="6" type="ORF">DPF_2683</name>
</gene>
<dbReference type="PIRSF" id="PIRSF006181">
    <property type="entry name" value="EbsC_YbaK"/>
    <property type="match status" value="1"/>
</dbReference>
<dbReference type="GO" id="GO:0002161">
    <property type="term" value="F:aminoacyl-tRNA deacylase activity"/>
    <property type="evidence" value="ECO:0007669"/>
    <property type="project" value="InterPro"/>
</dbReference>
<dbReference type="RefSeq" id="WP_069860207.1">
    <property type="nucleotide sequence ID" value="NZ_BDFE01000022.1"/>
</dbReference>
<evidence type="ECO:0000313" key="7">
    <source>
        <dbReference type="Proteomes" id="UP000095200"/>
    </source>
</evidence>
<name>A0A194AIN4_9BACT</name>
<dbReference type="Pfam" id="PF04073">
    <property type="entry name" value="tRNA_edit"/>
    <property type="match status" value="1"/>
</dbReference>
<evidence type="ECO:0000256" key="1">
    <source>
        <dbReference type="ARBA" id="ARBA00009798"/>
    </source>
</evidence>
<feature type="domain" description="YbaK/aminoacyl-tRNA synthetase-associated" evidence="5">
    <location>
        <begin position="43"/>
        <end position="155"/>
    </location>
</feature>
<evidence type="ECO:0000256" key="2">
    <source>
        <dbReference type="ARBA" id="ARBA00022917"/>
    </source>
</evidence>
<dbReference type="STRING" id="1592317.DPF_2683"/>
<dbReference type="AlphaFoldDB" id="A0A194AIN4"/>
<dbReference type="Proteomes" id="UP000095200">
    <property type="component" value="Unassembled WGS sequence"/>
</dbReference>
<dbReference type="PANTHER" id="PTHR30411:SF0">
    <property type="entry name" value="CYS-TRNA(PRO)_CYS-TRNA(CYS) DEACYLASE YBAK"/>
    <property type="match status" value="1"/>
</dbReference>
<sequence length="166" mass="18635">MTHTKRNKKHFPVTPAIRFLDQNQGRFIPHVYDFAREGGVSRQCAQRLGIDLHSVAKTLIFEDVSLHPFIVIMPGDKEVVTRKMARYLGVKTVAPCTPHTAQKHSGYQMGGCSPFGARRAMPVFMEEELLDLATVYINGGKRGFILEMEPGEIVRLLDPTLVRVGM</sequence>
<dbReference type="SUPFAM" id="SSF55826">
    <property type="entry name" value="YbaK/ProRS associated domain"/>
    <property type="match status" value="1"/>
</dbReference>
<organism evidence="6 7">
    <name type="scientific">Desulfoplanes formicivorans</name>
    <dbReference type="NCBI Taxonomy" id="1592317"/>
    <lineage>
        <taxon>Bacteria</taxon>
        <taxon>Pseudomonadati</taxon>
        <taxon>Thermodesulfobacteriota</taxon>
        <taxon>Desulfovibrionia</taxon>
        <taxon>Desulfovibrionales</taxon>
        <taxon>Desulfoplanaceae</taxon>
        <taxon>Desulfoplanes</taxon>
    </lineage>
</organism>
<dbReference type="Gene3D" id="3.90.960.10">
    <property type="entry name" value="YbaK/aminoacyl-tRNA synthetase-associated domain"/>
    <property type="match status" value="1"/>
</dbReference>
<dbReference type="InterPro" id="IPR004369">
    <property type="entry name" value="Prolyl-tRNA_editing_YbaK/EbsC"/>
</dbReference>
<reference evidence="7" key="1">
    <citation type="submission" date="2016-06" db="EMBL/GenBank/DDBJ databases">
        <title>Draft genome sequence of Desulfoplanes formicivorans strain Pf12B.</title>
        <authorList>
            <person name="Watanabe M."/>
            <person name="Kojima H."/>
            <person name="Fukui M."/>
        </authorList>
    </citation>
    <scope>NUCLEOTIDE SEQUENCE [LARGE SCALE GENOMIC DNA]</scope>
    <source>
        <strain evidence="7">Pf12B</strain>
    </source>
</reference>
<dbReference type="GO" id="GO:0006412">
    <property type="term" value="P:translation"/>
    <property type="evidence" value="ECO:0007669"/>
    <property type="project" value="UniProtKB-KW"/>
</dbReference>
<keyword evidence="2 4" id="KW-0648">Protein biosynthesis</keyword>
<dbReference type="InterPro" id="IPR036754">
    <property type="entry name" value="YbaK/aa-tRNA-synt-asso_dom_sf"/>
</dbReference>
<comment type="caution">
    <text evidence="6">The sequence shown here is derived from an EMBL/GenBank/DDBJ whole genome shotgun (WGS) entry which is preliminary data.</text>
</comment>
<dbReference type="InterPro" id="IPR007214">
    <property type="entry name" value="YbaK/aa-tRNA-synth-assoc-dom"/>
</dbReference>
<keyword evidence="7" id="KW-1185">Reference proteome</keyword>
<dbReference type="EC" id="4.2.-.-" evidence="4"/>
<comment type="similarity">
    <text evidence="1 4">Belongs to the prolyl-tRNA editing family. YbaK/EbsC subfamily.</text>
</comment>
<dbReference type="OrthoDB" id="9809296at2"/>
<evidence type="ECO:0000259" key="5">
    <source>
        <dbReference type="Pfam" id="PF04073"/>
    </source>
</evidence>
<evidence type="ECO:0000256" key="3">
    <source>
        <dbReference type="ARBA" id="ARBA00023239"/>
    </source>
</evidence>
<dbReference type="EMBL" id="BDFE01000022">
    <property type="protein sequence ID" value="GAU09947.1"/>
    <property type="molecule type" value="Genomic_DNA"/>
</dbReference>
<dbReference type="GO" id="GO:0016829">
    <property type="term" value="F:lyase activity"/>
    <property type="evidence" value="ECO:0007669"/>
    <property type="project" value="UniProtKB-KW"/>
</dbReference>
<accession>A0A194AIN4</accession>
<keyword evidence="3 4" id="KW-0456">Lyase</keyword>
<protein>
    <recommendedName>
        <fullName evidence="4">Cys-tRNA(Pro)/Cys-tRNA(Cys) deacylase</fullName>
        <ecNumber evidence="4">4.2.-.-</ecNumber>
    </recommendedName>
</protein>
<dbReference type="PANTHER" id="PTHR30411">
    <property type="entry name" value="CYTOPLASMIC PROTEIN"/>
    <property type="match status" value="1"/>
</dbReference>
<proteinExistence type="inferred from homology"/>
<evidence type="ECO:0000313" key="6">
    <source>
        <dbReference type="EMBL" id="GAU09947.1"/>
    </source>
</evidence>
<evidence type="ECO:0000256" key="4">
    <source>
        <dbReference type="PIRNR" id="PIRNR006181"/>
    </source>
</evidence>